<dbReference type="RefSeq" id="WP_161071151.1">
    <property type="nucleotide sequence ID" value="NZ_WWCU01000004.1"/>
</dbReference>
<evidence type="ECO:0000313" key="3">
    <source>
        <dbReference type="EMBL" id="MYN06755.1"/>
    </source>
</evidence>
<keyword evidence="1" id="KW-0472">Membrane</keyword>
<feature type="domain" description="DUF5009" evidence="2">
    <location>
        <begin position="5"/>
        <end position="262"/>
    </location>
</feature>
<keyword evidence="4" id="KW-1185">Reference proteome</keyword>
<feature type="transmembrane region" description="Helical" evidence="1">
    <location>
        <begin position="97"/>
        <end position="115"/>
    </location>
</feature>
<proteinExistence type="predicted"/>
<feature type="transmembrane region" description="Helical" evidence="1">
    <location>
        <begin position="121"/>
        <end position="139"/>
    </location>
</feature>
<comment type="caution">
    <text evidence="3">The sequence shown here is derived from an EMBL/GenBank/DDBJ whole genome shotgun (WGS) entry which is preliminary data.</text>
</comment>
<sequence>MAADRNPALDALRGLAMAGMVLSGLLPSGVLPWWMYHAQNPPPSHVFAPTVLGITWVDLIFPLFLFAMGVALPLALDAQARKGLSCRQLAAGVVQRAAMMAAFAIYVRHIAPHIVHFPEPWQGALFALAGFSLLFPLLARLPRHWSRAAQLGVRAAGLAGAAVLMALFRDAHGAPFSIARSDIIMLVLANAALAAGLLWLATRTRPELRLLFLALLLALRLGHGEPGWAHWLWQASPWPELMQTAFLQYLFIVIPGTLAGDMLLKLRQDEAPWRMLAQWGCWALLLAFALNPYEGGIQKGRATLSYYAGGVAAGALLLAALSLLVERLDWKARIAAGAGRNPLLVYAGVQALLKPLLLLTGLGALIQEWTMAPWVGVGRALVYTLALCWFAAWCARRGLELKL</sequence>
<feature type="transmembrane region" description="Helical" evidence="1">
    <location>
        <begin position="305"/>
        <end position="324"/>
    </location>
</feature>
<feature type="transmembrane region" description="Helical" evidence="1">
    <location>
        <begin position="183"/>
        <end position="201"/>
    </location>
</feature>
<keyword evidence="1" id="KW-1133">Transmembrane helix</keyword>
<dbReference type="PANTHER" id="PTHR31061">
    <property type="entry name" value="LD22376P"/>
    <property type="match status" value="1"/>
</dbReference>
<dbReference type="Pfam" id="PF16401">
    <property type="entry name" value="DUF5009"/>
    <property type="match status" value="1"/>
</dbReference>
<organism evidence="3 4">
    <name type="scientific">Pseudoduganella aquatica</name>
    <dbReference type="NCBI Taxonomy" id="2660641"/>
    <lineage>
        <taxon>Bacteria</taxon>
        <taxon>Pseudomonadati</taxon>
        <taxon>Pseudomonadota</taxon>
        <taxon>Betaproteobacteria</taxon>
        <taxon>Burkholderiales</taxon>
        <taxon>Oxalobacteraceae</taxon>
        <taxon>Telluria group</taxon>
        <taxon>Pseudoduganella</taxon>
    </lineage>
</organism>
<evidence type="ECO:0000313" key="4">
    <source>
        <dbReference type="Proteomes" id="UP000450676"/>
    </source>
</evidence>
<dbReference type="PANTHER" id="PTHR31061:SF24">
    <property type="entry name" value="LD22376P"/>
    <property type="match status" value="1"/>
</dbReference>
<dbReference type="EMBL" id="WWCU01000004">
    <property type="protein sequence ID" value="MYN06755.1"/>
    <property type="molecule type" value="Genomic_DNA"/>
</dbReference>
<dbReference type="Proteomes" id="UP000450676">
    <property type="component" value="Unassembled WGS sequence"/>
</dbReference>
<dbReference type="AlphaFoldDB" id="A0A7X4HAM2"/>
<reference evidence="3 4" key="1">
    <citation type="submission" date="2019-12" db="EMBL/GenBank/DDBJ databases">
        <title>Novel species isolated from a subtropical stream in China.</title>
        <authorList>
            <person name="Lu H."/>
        </authorList>
    </citation>
    <scope>NUCLEOTIDE SEQUENCE [LARGE SCALE GENOMIC DNA]</scope>
    <source>
        <strain evidence="3 4">FT127W</strain>
    </source>
</reference>
<gene>
    <name evidence="3" type="ORF">GTP77_05330</name>
</gene>
<feature type="transmembrane region" description="Helical" evidence="1">
    <location>
        <begin position="208"/>
        <end position="226"/>
    </location>
</feature>
<dbReference type="InterPro" id="IPR032176">
    <property type="entry name" value="DUF5009"/>
</dbReference>
<evidence type="ECO:0000256" key="1">
    <source>
        <dbReference type="SAM" id="Phobius"/>
    </source>
</evidence>
<name>A0A7X4HAM2_9BURK</name>
<feature type="transmembrane region" description="Helical" evidence="1">
    <location>
        <begin position="344"/>
        <end position="366"/>
    </location>
</feature>
<protein>
    <submittedName>
        <fullName evidence="3">DUF5009 domain-containing protein</fullName>
    </submittedName>
</protein>
<feature type="transmembrane region" description="Helical" evidence="1">
    <location>
        <begin position="372"/>
        <end position="395"/>
    </location>
</feature>
<feature type="transmembrane region" description="Helical" evidence="1">
    <location>
        <begin position="12"/>
        <end position="34"/>
    </location>
</feature>
<accession>A0A7X4HAM2</accession>
<evidence type="ECO:0000259" key="2">
    <source>
        <dbReference type="Pfam" id="PF16401"/>
    </source>
</evidence>
<feature type="transmembrane region" description="Helical" evidence="1">
    <location>
        <begin position="54"/>
        <end position="76"/>
    </location>
</feature>
<feature type="transmembrane region" description="Helical" evidence="1">
    <location>
        <begin position="276"/>
        <end position="293"/>
    </location>
</feature>
<feature type="transmembrane region" description="Helical" evidence="1">
    <location>
        <begin position="151"/>
        <end position="168"/>
    </location>
</feature>
<feature type="transmembrane region" description="Helical" evidence="1">
    <location>
        <begin position="246"/>
        <end position="264"/>
    </location>
</feature>
<keyword evidence="1" id="KW-0812">Transmembrane</keyword>